<dbReference type="AlphaFoldDB" id="B5YN21"/>
<dbReference type="HOGENOM" id="CLU_1398884_0_0_1"/>
<sequence length="195" mass="21225">MSSSDFGLTEDGDFAIFGVNLEELSSPSEETTSTANGSVIGDNLSSLLSGARFSGLMDGTAAQSEMTFSTGTPIGSRSIGLPSLNDTIFGRIGGGSSASSFANQYDVRRDSTTNSINVEMDEEALNDNKEWLHSVIPTLSSSDLDLYARGLYRIGFHPECVTMCELKYEDLEFMKVLHRRYLFNEVTGVDHPFEC</sequence>
<dbReference type="GeneID" id="7447048"/>
<organism evidence="1 2">
    <name type="scientific">Thalassiosira pseudonana</name>
    <name type="common">Marine diatom</name>
    <name type="synonym">Cyclotella nana</name>
    <dbReference type="NCBI Taxonomy" id="35128"/>
    <lineage>
        <taxon>Eukaryota</taxon>
        <taxon>Sar</taxon>
        <taxon>Stramenopiles</taxon>
        <taxon>Ochrophyta</taxon>
        <taxon>Bacillariophyta</taxon>
        <taxon>Coscinodiscophyceae</taxon>
        <taxon>Thalassiosirophycidae</taxon>
        <taxon>Thalassiosirales</taxon>
        <taxon>Thalassiosiraceae</taxon>
        <taxon>Thalassiosira</taxon>
    </lineage>
</organism>
<name>B5YN21_THAPS</name>
<dbReference type="RefSeq" id="XP_002295843.1">
    <property type="nucleotide sequence ID" value="XM_002295807.1"/>
</dbReference>
<reference evidence="1 2" key="2">
    <citation type="journal article" date="2008" name="Nature">
        <title>The Phaeodactylum genome reveals the evolutionary history of diatom genomes.</title>
        <authorList>
            <person name="Bowler C."/>
            <person name="Allen A.E."/>
            <person name="Badger J.H."/>
            <person name="Grimwood J."/>
            <person name="Jabbari K."/>
            <person name="Kuo A."/>
            <person name="Maheswari U."/>
            <person name="Martens C."/>
            <person name="Maumus F."/>
            <person name="Otillar R.P."/>
            <person name="Rayko E."/>
            <person name="Salamov A."/>
            <person name="Vandepoele K."/>
            <person name="Beszteri B."/>
            <person name="Gruber A."/>
            <person name="Heijde M."/>
            <person name="Katinka M."/>
            <person name="Mock T."/>
            <person name="Valentin K."/>
            <person name="Verret F."/>
            <person name="Berges J.A."/>
            <person name="Brownlee C."/>
            <person name="Cadoret J.P."/>
            <person name="Chiovitti A."/>
            <person name="Choi C.J."/>
            <person name="Coesel S."/>
            <person name="De Martino A."/>
            <person name="Detter J.C."/>
            <person name="Durkin C."/>
            <person name="Falciatore A."/>
            <person name="Fournet J."/>
            <person name="Haruta M."/>
            <person name="Huysman M.J."/>
            <person name="Jenkins B.D."/>
            <person name="Jiroutova K."/>
            <person name="Jorgensen R.E."/>
            <person name="Joubert Y."/>
            <person name="Kaplan A."/>
            <person name="Kroger N."/>
            <person name="Kroth P.G."/>
            <person name="La Roche J."/>
            <person name="Lindquist E."/>
            <person name="Lommer M."/>
            <person name="Martin-Jezequel V."/>
            <person name="Lopez P.J."/>
            <person name="Lucas S."/>
            <person name="Mangogna M."/>
            <person name="McGinnis K."/>
            <person name="Medlin L.K."/>
            <person name="Montsant A."/>
            <person name="Oudot-Le Secq M.P."/>
            <person name="Napoli C."/>
            <person name="Obornik M."/>
            <person name="Parker M.S."/>
            <person name="Petit J.L."/>
            <person name="Porcel B.M."/>
            <person name="Poulsen N."/>
            <person name="Robison M."/>
            <person name="Rychlewski L."/>
            <person name="Rynearson T.A."/>
            <person name="Schmutz J."/>
            <person name="Shapiro H."/>
            <person name="Siaut M."/>
            <person name="Stanley M."/>
            <person name="Sussman M.R."/>
            <person name="Taylor A.R."/>
            <person name="Vardi A."/>
            <person name="von Dassow P."/>
            <person name="Vyverman W."/>
            <person name="Willis A."/>
            <person name="Wyrwicz L.S."/>
            <person name="Rokhsar D.S."/>
            <person name="Weissenbach J."/>
            <person name="Armbrust E.V."/>
            <person name="Green B.R."/>
            <person name="Van de Peer Y."/>
            <person name="Grigoriev I.V."/>
        </authorList>
    </citation>
    <scope>NUCLEOTIDE SEQUENCE [LARGE SCALE GENOMIC DNA]</scope>
    <source>
        <strain evidence="1 2">CCMP1335</strain>
    </source>
</reference>
<dbReference type="EMBL" id="CP001160">
    <property type="protein sequence ID" value="ACI64560.1"/>
    <property type="molecule type" value="Genomic_DNA"/>
</dbReference>
<gene>
    <name evidence="1" type="ORF">THAPS_6991</name>
</gene>
<dbReference type="KEGG" id="tps:THAPS_6991"/>
<keyword evidence="2" id="KW-1185">Reference proteome</keyword>
<protein>
    <submittedName>
        <fullName evidence="1">Uncharacterized protein</fullName>
    </submittedName>
</protein>
<evidence type="ECO:0000313" key="2">
    <source>
        <dbReference type="Proteomes" id="UP000001449"/>
    </source>
</evidence>
<dbReference type="Proteomes" id="UP000001449">
    <property type="component" value="Chromosome 7"/>
</dbReference>
<proteinExistence type="predicted"/>
<reference evidence="1 2" key="1">
    <citation type="journal article" date="2004" name="Science">
        <title>The genome of the diatom Thalassiosira pseudonana: ecology, evolution, and metabolism.</title>
        <authorList>
            <person name="Armbrust E.V."/>
            <person name="Berges J.A."/>
            <person name="Bowler C."/>
            <person name="Green B.R."/>
            <person name="Martinez D."/>
            <person name="Putnam N.H."/>
            <person name="Zhou S."/>
            <person name="Allen A.E."/>
            <person name="Apt K.E."/>
            <person name="Bechner M."/>
            <person name="Brzezinski M.A."/>
            <person name="Chaal B.K."/>
            <person name="Chiovitti A."/>
            <person name="Davis A.K."/>
            <person name="Demarest M.S."/>
            <person name="Detter J.C."/>
            <person name="Glavina T."/>
            <person name="Goodstein D."/>
            <person name="Hadi M.Z."/>
            <person name="Hellsten U."/>
            <person name="Hildebrand M."/>
            <person name="Jenkins B.D."/>
            <person name="Jurka J."/>
            <person name="Kapitonov V.V."/>
            <person name="Kroger N."/>
            <person name="Lau W.W."/>
            <person name="Lane T.W."/>
            <person name="Larimer F.W."/>
            <person name="Lippmeier J.C."/>
            <person name="Lucas S."/>
            <person name="Medina M."/>
            <person name="Montsant A."/>
            <person name="Obornik M."/>
            <person name="Parker M.S."/>
            <person name="Palenik B."/>
            <person name="Pazour G.J."/>
            <person name="Richardson P.M."/>
            <person name="Rynearson T.A."/>
            <person name="Saito M.A."/>
            <person name="Schwartz D.C."/>
            <person name="Thamatrakoln K."/>
            <person name="Valentin K."/>
            <person name="Vardi A."/>
            <person name="Wilkerson F.P."/>
            <person name="Rokhsar D.S."/>
        </authorList>
    </citation>
    <scope>NUCLEOTIDE SEQUENCE [LARGE SCALE GENOMIC DNA]</scope>
    <source>
        <strain evidence="1 2">CCMP1335</strain>
    </source>
</reference>
<evidence type="ECO:0000313" key="1">
    <source>
        <dbReference type="EMBL" id="ACI64560.1"/>
    </source>
</evidence>
<dbReference type="InParanoid" id="B5YN21"/>
<dbReference type="PaxDb" id="35128-Thaps6991"/>
<accession>B5YN21</accession>